<evidence type="ECO:0008006" key="3">
    <source>
        <dbReference type="Google" id="ProtNLM"/>
    </source>
</evidence>
<organism evidence="1 2">
    <name type="scientific">Aquipseudomonas ullengensis</name>
    <dbReference type="NCBI Taxonomy" id="2759166"/>
    <lineage>
        <taxon>Bacteria</taxon>
        <taxon>Pseudomonadati</taxon>
        <taxon>Pseudomonadota</taxon>
        <taxon>Gammaproteobacteria</taxon>
        <taxon>Pseudomonadales</taxon>
        <taxon>Pseudomonadaceae</taxon>
        <taxon>Aquipseudomonas</taxon>
    </lineage>
</organism>
<sequence length="534" mass="60146">MASKHTPFHPIIYVRGYAMTPSEIDETSADPFCGFNLGSTTYRAVADRNRQPRKYIFESPVIRLASDFGYRDIYEDGYDILDKEWHDDPSHKLGSRAIIVYRYYDEASQLLGKGKTPELEVFSQKLGELILKVRELVCGNPDNGIAPKDFRCYLVAHSMGGLVCRGLLQNPKLDPHKAAQYVDKFFTYATPHNGIDVVGKNIPSWLSWNDINNFNRERLAGFLALDKLPKETQGRVDWLPGPIAERTFCMVGTNRNDYEVAMGLSRSFAGHGSDGLVRIENATLNALSDTQKPGAPCAKAFAFRAHSGYFGIVNSEESYQNLTRFLFGDVRVDLWVDVTDIRLPAEVRAAEDQGKKVDALYQFEAMAAPRAKLWYLTRRVAEEDSVACLRHQDWKSAPKKNGSIYLSSVFLANRARVNQNRPSLAYNLILNVRVPDYEIEQKLWINQHYEGSSLFRNALVLELEPPAVAKAAWKIRYAWQDQGFSLASEDLDPKALAGGKVEVKVPFDSGSTPGIKGQLRFVISLWNPDAQMTE</sequence>
<comment type="caution">
    <text evidence="1">The sequence shown here is derived from an EMBL/GenBank/DDBJ whole genome shotgun (WGS) entry which is preliminary data.</text>
</comment>
<evidence type="ECO:0000313" key="2">
    <source>
        <dbReference type="Proteomes" id="UP000542720"/>
    </source>
</evidence>
<dbReference type="SUPFAM" id="SSF53474">
    <property type="entry name" value="alpha/beta-Hydrolases"/>
    <property type="match status" value="1"/>
</dbReference>
<dbReference type="Gene3D" id="3.40.50.1820">
    <property type="entry name" value="alpha/beta hydrolase"/>
    <property type="match status" value="1"/>
</dbReference>
<keyword evidence="2" id="KW-1185">Reference proteome</keyword>
<name>A0A7W4LMN8_9GAMM</name>
<gene>
    <name evidence="1" type="ORF">H3H51_13010</name>
</gene>
<proteinExistence type="predicted"/>
<dbReference type="AlphaFoldDB" id="A0A7W4LMN8"/>
<dbReference type="Proteomes" id="UP000542720">
    <property type="component" value="Unassembled WGS sequence"/>
</dbReference>
<protein>
    <recommendedName>
        <fullName evidence="3">PGAP1-like protein</fullName>
    </recommendedName>
</protein>
<reference evidence="1 2" key="1">
    <citation type="submission" date="2020-08" db="EMBL/GenBank/DDBJ databases">
        <authorList>
            <person name="Kim C.M."/>
        </authorList>
    </citation>
    <scope>NUCLEOTIDE SEQUENCE [LARGE SCALE GENOMIC DNA]</scope>
    <source>
        <strain evidence="1 2">UL070</strain>
    </source>
</reference>
<dbReference type="RefSeq" id="WP_183089485.1">
    <property type="nucleotide sequence ID" value="NZ_JACJUD010000004.1"/>
</dbReference>
<accession>A0A7W4LMN8</accession>
<dbReference type="InterPro" id="IPR029058">
    <property type="entry name" value="AB_hydrolase_fold"/>
</dbReference>
<dbReference type="EMBL" id="JACJUD010000004">
    <property type="protein sequence ID" value="MBB2495943.1"/>
    <property type="molecule type" value="Genomic_DNA"/>
</dbReference>
<evidence type="ECO:0000313" key="1">
    <source>
        <dbReference type="EMBL" id="MBB2495943.1"/>
    </source>
</evidence>